<dbReference type="Pfam" id="PF12833">
    <property type="entry name" value="HTH_18"/>
    <property type="match status" value="1"/>
</dbReference>
<keyword evidence="1" id="KW-0805">Transcription regulation</keyword>
<organism evidence="5 6">
    <name type="scientific">Flavobacterium reichenbachii</name>
    <dbReference type="NCBI Taxonomy" id="362418"/>
    <lineage>
        <taxon>Bacteria</taxon>
        <taxon>Pseudomonadati</taxon>
        <taxon>Bacteroidota</taxon>
        <taxon>Flavobacteriia</taxon>
        <taxon>Flavobacteriales</taxon>
        <taxon>Flavobacteriaceae</taxon>
        <taxon>Flavobacterium</taxon>
    </lineage>
</organism>
<evidence type="ECO:0000313" key="6">
    <source>
        <dbReference type="Proteomes" id="UP000028715"/>
    </source>
</evidence>
<dbReference type="eggNOG" id="COG2207">
    <property type="taxonomic scope" value="Bacteria"/>
</dbReference>
<dbReference type="PROSITE" id="PS01124">
    <property type="entry name" value="HTH_ARAC_FAMILY_2"/>
    <property type="match status" value="1"/>
</dbReference>
<dbReference type="PANTHER" id="PTHR43280">
    <property type="entry name" value="ARAC-FAMILY TRANSCRIPTIONAL REGULATOR"/>
    <property type="match status" value="1"/>
</dbReference>
<dbReference type="InterPro" id="IPR018060">
    <property type="entry name" value="HTH_AraC"/>
</dbReference>
<dbReference type="Proteomes" id="UP000028715">
    <property type="component" value="Unassembled WGS sequence"/>
</dbReference>
<dbReference type="OrthoDB" id="2600165at2"/>
<comment type="caution">
    <text evidence="5">The sequence shown here is derived from an EMBL/GenBank/DDBJ whole genome shotgun (WGS) entry which is preliminary data.</text>
</comment>
<feature type="domain" description="HTH araC/xylS-type" evidence="4">
    <location>
        <begin position="203"/>
        <end position="304"/>
    </location>
</feature>
<proteinExistence type="predicted"/>
<evidence type="ECO:0000256" key="2">
    <source>
        <dbReference type="ARBA" id="ARBA00023125"/>
    </source>
</evidence>
<gene>
    <name evidence="5" type="ORF">IW19_11355</name>
</gene>
<dbReference type="STRING" id="362418.IW19_11355"/>
<evidence type="ECO:0000256" key="1">
    <source>
        <dbReference type="ARBA" id="ARBA00023015"/>
    </source>
</evidence>
<evidence type="ECO:0000256" key="3">
    <source>
        <dbReference type="ARBA" id="ARBA00023163"/>
    </source>
</evidence>
<dbReference type="SUPFAM" id="SSF46689">
    <property type="entry name" value="Homeodomain-like"/>
    <property type="match status" value="1"/>
</dbReference>
<keyword evidence="6" id="KW-1185">Reference proteome</keyword>
<protein>
    <submittedName>
        <fullName evidence="5">AraC family transcriptional regulator</fullName>
    </submittedName>
</protein>
<dbReference type="Gene3D" id="1.10.10.60">
    <property type="entry name" value="Homeodomain-like"/>
    <property type="match status" value="1"/>
</dbReference>
<name>A0A085ZNS2_9FLAO</name>
<evidence type="ECO:0000313" key="5">
    <source>
        <dbReference type="EMBL" id="KFF06086.1"/>
    </source>
</evidence>
<dbReference type="EMBL" id="JPRL01000001">
    <property type="protein sequence ID" value="KFF06086.1"/>
    <property type="molecule type" value="Genomic_DNA"/>
</dbReference>
<dbReference type="PANTHER" id="PTHR43280:SF32">
    <property type="entry name" value="TRANSCRIPTIONAL REGULATORY PROTEIN"/>
    <property type="match status" value="1"/>
</dbReference>
<accession>A0A085ZNS2</accession>
<keyword evidence="3" id="KW-0804">Transcription</keyword>
<dbReference type="InterPro" id="IPR009057">
    <property type="entry name" value="Homeodomain-like_sf"/>
</dbReference>
<reference evidence="5 6" key="1">
    <citation type="submission" date="2014-07" db="EMBL/GenBank/DDBJ databases">
        <title>Genome of Flavobacterium reichenbachii LMG 25512.</title>
        <authorList>
            <person name="Stropko S.J."/>
            <person name="Pipes S.E."/>
            <person name="Newman J.D."/>
        </authorList>
    </citation>
    <scope>NUCLEOTIDE SEQUENCE [LARGE SCALE GENOMIC DNA]</scope>
    <source>
        <strain evidence="5 6">LMG 25512</strain>
    </source>
</reference>
<dbReference type="SMART" id="SM00342">
    <property type="entry name" value="HTH_ARAC"/>
    <property type="match status" value="1"/>
</dbReference>
<dbReference type="GO" id="GO:0043565">
    <property type="term" value="F:sequence-specific DNA binding"/>
    <property type="evidence" value="ECO:0007669"/>
    <property type="project" value="InterPro"/>
</dbReference>
<keyword evidence="2" id="KW-0238">DNA-binding</keyword>
<sequence>MKKEVHIPYTIQSITELHALLKIPKPEHPLVSFVDLSKISCHFDDNLKSVVYSFYTVCIKKGFTGKMKYGQNFYDFDEGVMTFMSPGQVISTEVSVDTAVYGAMLVIHPDFIQNYALAKKIKEYGYFSYSVNEALHLSEKEQTMITGIMKNIEQEYCSSIDPFSQDVMVSHIELLLNYCNRFYNRQFITRKSANNTLLIKLENLLSDYFEGDKVQKFGLPTVVYISDELNVSPNYLSDMLRSLTGQSTQHHIHNKIIEKAKELLTTTSLSVSETAFQLGFEYPQSFNKLFKSKTNVSPLEFRSSFN</sequence>
<dbReference type="GO" id="GO:0003700">
    <property type="term" value="F:DNA-binding transcription factor activity"/>
    <property type="evidence" value="ECO:0007669"/>
    <property type="project" value="InterPro"/>
</dbReference>
<dbReference type="RefSeq" id="WP_035684183.1">
    <property type="nucleotide sequence ID" value="NZ_JPRL01000001.1"/>
</dbReference>
<evidence type="ECO:0000259" key="4">
    <source>
        <dbReference type="PROSITE" id="PS01124"/>
    </source>
</evidence>
<dbReference type="AlphaFoldDB" id="A0A085ZNS2"/>